<name>A0A0F8XVM5_9ZZZZ</name>
<reference evidence="2" key="1">
    <citation type="journal article" date="2015" name="Nature">
        <title>Complex archaea that bridge the gap between prokaryotes and eukaryotes.</title>
        <authorList>
            <person name="Spang A."/>
            <person name="Saw J.H."/>
            <person name="Jorgensen S.L."/>
            <person name="Zaremba-Niedzwiedzka K."/>
            <person name="Martijn J."/>
            <person name="Lind A.E."/>
            <person name="van Eijk R."/>
            <person name="Schleper C."/>
            <person name="Guy L."/>
            <person name="Ettema T.J."/>
        </authorList>
    </citation>
    <scope>NUCLEOTIDE SEQUENCE</scope>
</reference>
<proteinExistence type="predicted"/>
<dbReference type="InterPro" id="IPR045628">
    <property type="entry name" value="Lhr_WH_dom"/>
</dbReference>
<gene>
    <name evidence="2" type="ORF">LCGC14_2896650</name>
</gene>
<dbReference type="Pfam" id="PF00271">
    <property type="entry name" value="Helicase_C"/>
    <property type="match status" value="1"/>
</dbReference>
<dbReference type="Gene3D" id="3.40.50.300">
    <property type="entry name" value="P-loop containing nucleotide triphosphate hydrolases"/>
    <property type="match status" value="1"/>
</dbReference>
<dbReference type="GO" id="GO:0016887">
    <property type="term" value="F:ATP hydrolysis activity"/>
    <property type="evidence" value="ECO:0007669"/>
    <property type="project" value="TreeGrafter"/>
</dbReference>
<feature type="non-terminal residue" evidence="2">
    <location>
        <position position="1"/>
    </location>
</feature>
<dbReference type="AlphaFoldDB" id="A0A0F8XVM5"/>
<evidence type="ECO:0000259" key="1">
    <source>
        <dbReference type="PROSITE" id="PS51194"/>
    </source>
</evidence>
<dbReference type="CDD" id="cd18796">
    <property type="entry name" value="SF2_C_LHR"/>
    <property type="match status" value="1"/>
</dbReference>
<dbReference type="SUPFAM" id="SSF52540">
    <property type="entry name" value="P-loop containing nucleoside triphosphate hydrolases"/>
    <property type="match status" value="1"/>
</dbReference>
<accession>A0A0F8XVM5</accession>
<dbReference type="InterPro" id="IPR052511">
    <property type="entry name" value="ATP-dep_Helicase"/>
</dbReference>
<dbReference type="GO" id="GO:0003677">
    <property type="term" value="F:DNA binding"/>
    <property type="evidence" value="ECO:0007669"/>
    <property type="project" value="TreeGrafter"/>
</dbReference>
<feature type="domain" description="Helicase C-terminal" evidence="1">
    <location>
        <begin position="31"/>
        <end position="182"/>
    </location>
</feature>
<dbReference type="PROSITE" id="PS51194">
    <property type="entry name" value="HELICASE_CTER"/>
    <property type="match status" value="1"/>
</dbReference>
<dbReference type="SMART" id="SM00490">
    <property type="entry name" value="HELICc"/>
    <property type="match status" value="1"/>
</dbReference>
<dbReference type="EMBL" id="LAZR01056914">
    <property type="protein sequence ID" value="KKK73157.1"/>
    <property type="molecule type" value="Genomic_DNA"/>
</dbReference>
<dbReference type="InterPro" id="IPR001650">
    <property type="entry name" value="Helicase_C-like"/>
</dbReference>
<dbReference type="Pfam" id="PF19306">
    <property type="entry name" value="WHD_Lhr"/>
    <property type="match status" value="1"/>
</dbReference>
<dbReference type="PANTHER" id="PTHR47962:SF5">
    <property type="entry name" value="ATP-DEPENDENT HELICASE LHR-RELATED"/>
    <property type="match status" value="1"/>
</dbReference>
<protein>
    <recommendedName>
        <fullName evidence="1">Helicase C-terminal domain-containing protein</fullName>
    </recommendedName>
</protein>
<evidence type="ECO:0000313" key="2">
    <source>
        <dbReference type="EMBL" id="KKK73157.1"/>
    </source>
</evidence>
<dbReference type="InterPro" id="IPR027417">
    <property type="entry name" value="P-loop_NTPase"/>
</dbReference>
<sequence>VDAGHQRDLDVGIEVPPTDFEAVCSAEQWSDIYDRLAELIRAHHTTLVFVNTRRLAERVAHNLSQRLGEEHVASHHGSLSKERRLALEQRLKAGDLKALVATASLELGIDIGTVDLVCQLESPRSVTTFLQRVGRSGHTLGLTPKGRLFPTTRDELLECAALVRAVAAGRLDRIYPPVAPLDILAQQIVAECACEPWSEDDLFALVRRAAPFATLKRSDFDDVVEMLSEGIAMGTGRAAAHLHRDRINRVLRGRRGARMTAIQCGGAIPEVADYRVLAEPEGTLVGTLNEDFAIESMAGDIFLLGSTSWRIRRIEAGGVVRVENAHGAPPTIPFWLGEAPSRTREPAGSSTGIRCSRALTMAATGCSCRATLAS</sequence>
<dbReference type="PANTHER" id="PTHR47962">
    <property type="entry name" value="ATP-DEPENDENT HELICASE LHR-RELATED-RELATED"/>
    <property type="match status" value="1"/>
</dbReference>
<comment type="caution">
    <text evidence="2">The sequence shown here is derived from an EMBL/GenBank/DDBJ whole genome shotgun (WGS) entry which is preliminary data.</text>
</comment>
<organism evidence="2">
    <name type="scientific">marine sediment metagenome</name>
    <dbReference type="NCBI Taxonomy" id="412755"/>
    <lineage>
        <taxon>unclassified sequences</taxon>
        <taxon>metagenomes</taxon>
        <taxon>ecological metagenomes</taxon>
    </lineage>
</organism>